<organism evidence="1 2">
    <name type="scientific">Heracleum sosnowskyi</name>
    <dbReference type="NCBI Taxonomy" id="360622"/>
    <lineage>
        <taxon>Eukaryota</taxon>
        <taxon>Viridiplantae</taxon>
        <taxon>Streptophyta</taxon>
        <taxon>Embryophyta</taxon>
        <taxon>Tracheophyta</taxon>
        <taxon>Spermatophyta</taxon>
        <taxon>Magnoliopsida</taxon>
        <taxon>eudicotyledons</taxon>
        <taxon>Gunneridae</taxon>
        <taxon>Pentapetalae</taxon>
        <taxon>asterids</taxon>
        <taxon>campanulids</taxon>
        <taxon>Apiales</taxon>
        <taxon>Apiaceae</taxon>
        <taxon>Apioideae</taxon>
        <taxon>apioid superclade</taxon>
        <taxon>Tordylieae</taxon>
        <taxon>Tordyliinae</taxon>
        <taxon>Heracleum</taxon>
    </lineage>
</organism>
<evidence type="ECO:0000313" key="1">
    <source>
        <dbReference type="EMBL" id="KAK1402525.1"/>
    </source>
</evidence>
<gene>
    <name evidence="1" type="ORF">POM88_002130</name>
</gene>
<dbReference type="SUPFAM" id="SSF50249">
    <property type="entry name" value="Nucleic acid-binding proteins"/>
    <property type="match status" value="1"/>
</dbReference>
<evidence type="ECO:0000313" key="2">
    <source>
        <dbReference type="Proteomes" id="UP001237642"/>
    </source>
</evidence>
<sequence>MALRWLSNATTNCKLVSALSFCLQKETIKVRVIRLWDGMSYRTSDEAAAYFILLDEEDNQTLALAQLTEMGRFLAELHEGLVYYITNFKIVVGPPKWNPVIAERAILLHTQTKAWPCYDSCSIARMNFVLSPFPAIAPHLEDMTALLDVSGVIYNVGNIKHNNHGVQKLGIQLIDDRGTVITISLWGFKATQFDMNFGIYRQKNVVLVVTGLLPKCNVDAPN</sequence>
<dbReference type="EMBL" id="JAUIZM010000001">
    <property type="protein sequence ID" value="KAK1402525.1"/>
    <property type="molecule type" value="Genomic_DNA"/>
</dbReference>
<name>A0AAD8N5P0_9APIA</name>
<dbReference type="PANTHER" id="PTHR47165">
    <property type="entry name" value="OS03G0429900 PROTEIN"/>
    <property type="match status" value="1"/>
</dbReference>
<reference evidence="1" key="1">
    <citation type="submission" date="2023-02" db="EMBL/GenBank/DDBJ databases">
        <title>Genome of toxic invasive species Heracleum sosnowskyi carries increased number of genes despite the absence of recent whole-genome duplications.</title>
        <authorList>
            <person name="Schelkunov M."/>
            <person name="Shtratnikova V."/>
            <person name="Makarenko M."/>
            <person name="Klepikova A."/>
            <person name="Omelchenko D."/>
            <person name="Novikova G."/>
            <person name="Obukhova E."/>
            <person name="Bogdanov V."/>
            <person name="Penin A."/>
            <person name="Logacheva M."/>
        </authorList>
    </citation>
    <scope>NUCLEOTIDE SEQUENCE</scope>
    <source>
        <strain evidence="1">Hsosn_3</strain>
        <tissue evidence="1">Leaf</tissue>
    </source>
</reference>
<protein>
    <recommendedName>
        <fullName evidence="3">Replication protein A OB domain-containing protein</fullName>
    </recommendedName>
</protein>
<keyword evidence="2" id="KW-1185">Reference proteome</keyword>
<dbReference type="InterPro" id="IPR012340">
    <property type="entry name" value="NA-bd_OB-fold"/>
</dbReference>
<proteinExistence type="predicted"/>
<dbReference type="Proteomes" id="UP001237642">
    <property type="component" value="Unassembled WGS sequence"/>
</dbReference>
<reference evidence="1" key="2">
    <citation type="submission" date="2023-05" db="EMBL/GenBank/DDBJ databases">
        <authorList>
            <person name="Schelkunov M.I."/>
        </authorList>
    </citation>
    <scope>NUCLEOTIDE SEQUENCE</scope>
    <source>
        <strain evidence="1">Hsosn_3</strain>
        <tissue evidence="1">Leaf</tissue>
    </source>
</reference>
<comment type="caution">
    <text evidence="1">The sequence shown here is derived from an EMBL/GenBank/DDBJ whole genome shotgun (WGS) entry which is preliminary data.</text>
</comment>
<dbReference type="PANTHER" id="PTHR47165:SF4">
    <property type="entry name" value="OS03G0429900 PROTEIN"/>
    <property type="match status" value="1"/>
</dbReference>
<dbReference type="Gene3D" id="2.40.50.140">
    <property type="entry name" value="Nucleic acid-binding proteins"/>
    <property type="match status" value="2"/>
</dbReference>
<evidence type="ECO:0008006" key="3">
    <source>
        <dbReference type="Google" id="ProtNLM"/>
    </source>
</evidence>
<accession>A0AAD8N5P0</accession>
<dbReference type="AlphaFoldDB" id="A0AAD8N5P0"/>